<accession>A0A370GDE2</accession>
<dbReference type="AlphaFoldDB" id="A0A370GDE2"/>
<dbReference type="Proteomes" id="UP000255326">
    <property type="component" value="Unassembled WGS sequence"/>
</dbReference>
<dbReference type="InterPro" id="IPR001867">
    <property type="entry name" value="OmpR/PhoB-type_DNA-bd"/>
</dbReference>
<feature type="DNA-binding region" description="OmpR/PhoB-type" evidence="4">
    <location>
        <begin position="1"/>
        <end position="92"/>
    </location>
</feature>
<keyword evidence="2 4" id="KW-0238">DNA-binding</keyword>
<organism evidence="6 7">
    <name type="scientific">Falsibacillus pallidus</name>
    <dbReference type="NCBI Taxonomy" id="493781"/>
    <lineage>
        <taxon>Bacteria</taxon>
        <taxon>Bacillati</taxon>
        <taxon>Bacillota</taxon>
        <taxon>Bacilli</taxon>
        <taxon>Bacillales</taxon>
        <taxon>Bacillaceae</taxon>
        <taxon>Falsibacillus</taxon>
    </lineage>
</organism>
<reference evidence="6 7" key="1">
    <citation type="submission" date="2018-07" db="EMBL/GenBank/DDBJ databases">
        <title>Genomic Encyclopedia of Type Strains, Phase IV (KMG-IV): sequencing the most valuable type-strain genomes for metagenomic binning, comparative biology and taxonomic classification.</title>
        <authorList>
            <person name="Goeker M."/>
        </authorList>
    </citation>
    <scope>NUCLEOTIDE SEQUENCE [LARGE SCALE GENOMIC DNA]</scope>
    <source>
        <strain evidence="6 7">DSM 25281</strain>
    </source>
</reference>
<feature type="domain" description="OmpR/PhoB-type" evidence="5">
    <location>
        <begin position="1"/>
        <end position="92"/>
    </location>
</feature>
<dbReference type="InterPro" id="IPR016032">
    <property type="entry name" value="Sig_transdc_resp-reg_C-effctor"/>
</dbReference>
<gene>
    <name evidence="6" type="ORF">DFR59_1064</name>
</gene>
<sequence>MKNFQFDRSDYAVSFNGERVVLLPKEYHLLHYLFEHLNQTLSREALLDGVWPMEAPTDRTVDDHVYRLRKKLAAFDRVAIETVRGTGYRLKIKQTHEDNPLSHDQEFKESMDVLFRKYILFGQGTGLKSIASQHDALAIPIEIHKKVYLHFVNGDFRWFVLDSPDVPFSQKLFYLLHIYGIIQFRFDQTCMYAEKALQSNVLPWVQHQEFDVFGMIGIYLNNGDFEQAARKINFVHSKMDAGEMNKDISTFIKVQEIKLALASRQSESLESHFAAGDQLFHNYPYLREKGRYLMLKGFANWMNASRKEGLQLMDEGFATLGTSKFVPNMVNGVKDMMDLGRHLSIEVPKEYQAKWDTLSKQHDFKGLATELERLFRQSL</sequence>
<evidence type="ECO:0000256" key="2">
    <source>
        <dbReference type="ARBA" id="ARBA00023125"/>
    </source>
</evidence>
<comment type="caution">
    <text evidence="6">The sequence shown here is derived from an EMBL/GenBank/DDBJ whole genome shotgun (WGS) entry which is preliminary data.</text>
</comment>
<dbReference type="OrthoDB" id="54343at2"/>
<dbReference type="InterPro" id="IPR036388">
    <property type="entry name" value="WH-like_DNA-bd_sf"/>
</dbReference>
<keyword evidence="7" id="KW-1185">Reference proteome</keyword>
<proteinExistence type="predicted"/>
<name>A0A370GDE2_9BACI</name>
<dbReference type="RefSeq" id="WP_158538369.1">
    <property type="nucleotide sequence ID" value="NZ_QQAY01000006.1"/>
</dbReference>
<evidence type="ECO:0000256" key="3">
    <source>
        <dbReference type="ARBA" id="ARBA00023163"/>
    </source>
</evidence>
<dbReference type="GO" id="GO:0006355">
    <property type="term" value="P:regulation of DNA-templated transcription"/>
    <property type="evidence" value="ECO:0007669"/>
    <property type="project" value="InterPro"/>
</dbReference>
<dbReference type="Gene3D" id="1.10.10.10">
    <property type="entry name" value="Winged helix-like DNA-binding domain superfamily/Winged helix DNA-binding domain"/>
    <property type="match status" value="1"/>
</dbReference>
<evidence type="ECO:0000313" key="7">
    <source>
        <dbReference type="Proteomes" id="UP000255326"/>
    </source>
</evidence>
<protein>
    <submittedName>
        <fullName evidence="6">Transcriptional regulator</fullName>
    </submittedName>
</protein>
<dbReference type="CDD" id="cd00383">
    <property type="entry name" value="trans_reg_C"/>
    <property type="match status" value="1"/>
</dbReference>
<evidence type="ECO:0000256" key="1">
    <source>
        <dbReference type="ARBA" id="ARBA00023015"/>
    </source>
</evidence>
<keyword evidence="3" id="KW-0804">Transcription</keyword>
<evidence type="ECO:0000313" key="6">
    <source>
        <dbReference type="EMBL" id="RDI41845.1"/>
    </source>
</evidence>
<keyword evidence="1" id="KW-0805">Transcription regulation</keyword>
<dbReference type="PROSITE" id="PS51755">
    <property type="entry name" value="OMPR_PHOB"/>
    <property type="match status" value="1"/>
</dbReference>
<evidence type="ECO:0000256" key="4">
    <source>
        <dbReference type="PROSITE-ProRule" id="PRU01091"/>
    </source>
</evidence>
<evidence type="ECO:0000259" key="5">
    <source>
        <dbReference type="PROSITE" id="PS51755"/>
    </source>
</evidence>
<dbReference type="Pfam" id="PF00486">
    <property type="entry name" value="Trans_reg_C"/>
    <property type="match status" value="1"/>
</dbReference>
<dbReference type="SUPFAM" id="SSF46894">
    <property type="entry name" value="C-terminal effector domain of the bipartite response regulators"/>
    <property type="match status" value="1"/>
</dbReference>
<dbReference type="GO" id="GO:0000160">
    <property type="term" value="P:phosphorelay signal transduction system"/>
    <property type="evidence" value="ECO:0007669"/>
    <property type="project" value="InterPro"/>
</dbReference>
<dbReference type="GO" id="GO:0003677">
    <property type="term" value="F:DNA binding"/>
    <property type="evidence" value="ECO:0007669"/>
    <property type="project" value="UniProtKB-UniRule"/>
</dbReference>
<dbReference type="EMBL" id="QQAY01000006">
    <property type="protein sequence ID" value="RDI41845.1"/>
    <property type="molecule type" value="Genomic_DNA"/>
</dbReference>
<dbReference type="SMART" id="SM00862">
    <property type="entry name" value="Trans_reg_C"/>
    <property type="match status" value="1"/>
</dbReference>